<feature type="region of interest" description="Disordered" evidence="1">
    <location>
        <begin position="98"/>
        <end position="130"/>
    </location>
</feature>
<feature type="compositionally biased region" description="Polar residues" evidence="1">
    <location>
        <begin position="613"/>
        <end position="636"/>
    </location>
</feature>
<keyword evidence="4" id="KW-1185">Reference proteome</keyword>
<reference evidence="5" key="2">
    <citation type="submission" date="2025-04" db="UniProtKB">
        <authorList>
            <consortium name="RefSeq"/>
        </authorList>
    </citation>
    <scope>IDENTIFICATION</scope>
    <source>
        <tissue evidence="5">Leaf</tissue>
    </source>
</reference>
<name>A0A199VZM2_ANACO</name>
<dbReference type="Proteomes" id="UP000092600">
    <property type="component" value="Unassembled WGS sequence"/>
</dbReference>
<feature type="region of interest" description="Disordered" evidence="1">
    <location>
        <begin position="29"/>
        <end position="53"/>
    </location>
</feature>
<evidence type="ECO:0000313" key="3">
    <source>
        <dbReference type="Proteomes" id="UP000092600"/>
    </source>
</evidence>
<dbReference type="GeneID" id="109716372"/>
<dbReference type="RefSeq" id="XP_020097365.1">
    <property type="nucleotide sequence ID" value="XM_020241776.1"/>
</dbReference>
<protein>
    <submittedName>
        <fullName evidence="5">Uncharacterized protein LOC109716372</fullName>
    </submittedName>
</protein>
<accession>A0A199VZM2</accession>
<dbReference type="AlphaFoldDB" id="A0A199VZM2"/>
<feature type="compositionally biased region" description="Polar residues" evidence="1">
    <location>
        <begin position="582"/>
        <end position="598"/>
    </location>
</feature>
<feature type="region of interest" description="Disordered" evidence="1">
    <location>
        <begin position="272"/>
        <end position="299"/>
    </location>
</feature>
<evidence type="ECO:0000313" key="2">
    <source>
        <dbReference type="EMBL" id="OAY82120.1"/>
    </source>
</evidence>
<evidence type="ECO:0000313" key="4">
    <source>
        <dbReference type="Proteomes" id="UP000515123"/>
    </source>
</evidence>
<reference evidence="2 3" key="1">
    <citation type="journal article" date="2016" name="DNA Res.">
        <title>The draft genome of MD-2 pineapple using hybrid error correction of long reads.</title>
        <authorList>
            <person name="Redwan R.M."/>
            <person name="Saidin A."/>
            <person name="Kumar S.V."/>
        </authorList>
    </citation>
    <scope>NUCLEOTIDE SEQUENCE [LARGE SCALE GENOMIC DNA]</scope>
    <source>
        <strain evidence="3">cv. MD2</strain>
        <tissue evidence="2">Leaf</tissue>
    </source>
</reference>
<dbReference type="STRING" id="4615.A0A199VZM2"/>
<sequence length="705" mass="77522">MDAVELPLPTNLVVSKILPGDGFVREGKAEERGTDGVDAPGFGRHKESGCGRSYGGNGKNDYLREVDTVVLSLPKHDGNVPNKKSVKRLSSFTCSKRPRIDHQAGNSLNAGTHDDETTSKEPGPDWIHRMSSEKSRLLKQKRGLDGKRADKRNFRTSVRAKYDCFASKSGLANCDSPFGGNGVLGMCNFKADLNDITKNMEDLSLGKLLDGSYRYSRMCLDKGKRAVNINENILVSVRKVWSILSLPGEVDSPCNSKDVACLFSPNASLGNMPDWDNREKDSNEKISSRKDSPQVNFSNSDLYQPAHVLDRLALPPHQNLDSLLSSLSSNSSPFQSTTNNTTSNGASLPPFPWSYCHGGAHKPSLDAGKLALTRSCSQGRWIRIGSNSLSIREDQSSFSELDFKKLEQGEDSSARQKIAFPEAFLSDSNNLMDGDCSNSQLKSCDNVNSFLGSLKLEVSLNVQEDDPSDLVKRTMQNNYFGAVKKEQLAESKHDCSCNSSCPSESVVGVSQQSMWPLPAAKILPGNSPRALHAADILWEMANCSNSTKSQKHDGGGIKWPKTPSEKTMKARKPLSSFDKSETSSLASPSHDSIRSTFLLSPKHKLSNRKNDFGPTNNSGRGPVRWSSSPIEGNSSPLKLEKDQTLNMRQLCSDSVRPSNLMLLHERMERSYENQQKLRKAKLTAPSFGFGTNYGGEWSRAKNRRV</sequence>
<dbReference type="PANTHER" id="PTHR36723">
    <property type="entry name" value="F22C12.19"/>
    <property type="match status" value="1"/>
</dbReference>
<evidence type="ECO:0000313" key="5">
    <source>
        <dbReference type="RefSeq" id="XP_020097365.1"/>
    </source>
</evidence>
<dbReference type="PANTHER" id="PTHR36723:SF1">
    <property type="entry name" value="F22C12.19"/>
    <property type="match status" value="1"/>
</dbReference>
<evidence type="ECO:0000256" key="1">
    <source>
        <dbReference type="SAM" id="MobiDB-lite"/>
    </source>
</evidence>
<feature type="compositionally biased region" description="Basic and acidic residues" evidence="1">
    <location>
        <begin position="112"/>
        <end position="130"/>
    </location>
</feature>
<proteinExistence type="predicted"/>
<dbReference type="Proteomes" id="UP000515123">
    <property type="component" value="Linkage group 10"/>
</dbReference>
<feature type="compositionally biased region" description="Basic and acidic residues" evidence="1">
    <location>
        <begin position="275"/>
        <end position="292"/>
    </location>
</feature>
<dbReference type="EMBL" id="LSRQ01000552">
    <property type="protein sequence ID" value="OAY82120.1"/>
    <property type="molecule type" value="Genomic_DNA"/>
</dbReference>
<dbReference type="OrthoDB" id="755659at2759"/>
<gene>
    <name evidence="5" type="primary">LOC109716372</name>
    <name evidence="2" type="ORF">ACMD2_18284</name>
</gene>
<feature type="region of interest" description="Disordered" evidence="1">
    <location>
        <begin position="545"/>
        <end position="637"/>
    </location>
</feature>
<organism evidence="2 3">
    <name type="scientific">Ananas comosus</name>
    <name type="common">Pineapple</name>
    <name type="synonym">Ananas ananas</name>
    <dbReference type="NCBI Taxonomy" id="4615"/>
    <lineage>
        <taxon>Eukaryota</taxon>
        <taxon>Viridiplantae</taxon>
        <taxon>Streptophyta</taxon>
        <taxon>Embryophyta</taxon>
        <taxon>Tracheophyta</taxon>
        <taxon>Spermatophyta</taxon>
        <taxon>Magnoliopsida</taxon>
        <taxon>Liliopsida</taxon>
        <taxon>Poales</taxon>
        <taxon>Bromeliaceae</taxon>
        <taxon>Bromelioideae</taxon>
        <taxon>Ananas</taxon>
    </lineage>
</organism>
<dbReference type="Gramene" id="Aco010750.1.mrna1">
    <property type="protein sequence ID" value="Aco010750.1.mrna1"/>
    <property type="gene ID" value="Aco010750.1.path1"/>
</dbReference>